<dbReference type="EMBL" id="AUSU01001994">
    <property type="protein sequence ID" value="EPS69733.1"/>
    <property type="molecule type" value="Genomic_DNA"/>
</dbReference>
<sequence>MRNAANEVECSEINGTKRPWTAEEEAHLITAYKRIIATGWKAKPGFRPGYMKQLEKEMHALIPGTDILASDKRMVALRYKPFPLFHDWEEIFGRDSATGEFAVGCNEFAAKENPKTMQET</sequence>
<proteinExistence type="predicted"/>
<evidence type="ECO:0008006" key="3">
    <source>
        <dbReference type="Google" id="ProtNLM"/>
    </source>
</evidence>
<evidence type="ECO:0000313" key="1">
    <source>
        <dbReference type="EMBL" id="EPS69733.1"/>
    </source>
</evidence>
<reference evidence="1 2" key="1">
    <citation type="journal article" date="2013" name="BMC Genomics">
        <title>The miniature genome of a carnivorous plant Genlisea aurea contains a low number of genes and short non-coding sequences.</title>
        <authorList>
            <person name="Leushkin E.V."/>
            <person name="Sutormin R.A."/>
            <person name="Nabieva E.R."/>
            <person name="Penin A.A."/>
            <person name="Kondrashov A.S."/>
            <person name="Logacheva M.D."/>
        </authorList>
    </citation>
    <scope>NUCLEOTIDE SEQUENCE [LARGE SCALE GENOMIC DNA]</scope>
</reference>
<evidence type="ECO:0000313" key="2">
    <source>
        <dbReference type="Proteomes" id="UP000015453"/>
    </source>
</evidence>
<gene>
    <name evidence="1" type="ORF">M569_05033</name>
</gene>
<dbReference type="Proteomes" id="UP000015453">
    <property type="component" value="Unassembled WGS sequence"/>
</dbReference>
<accession>S8E224</accession>
<dbReference type="PANTHER" id="PTHR46250">
    <property type="entry name" value="MYB/SANT-LIKE DNA-BINDING DOMAIN PROTEIN-RELATED"/>
    <property type="match status" value="1"/>
</dbReference>
<comment type="caution">
    <text evidence="1">The sequence shown here is derived from an EMBL/GenBank/DDBJ whole genome shotgun (WGS) entry which is preliminary data.</text>
</comment>
<protein>
    <recommendedName>
        <fullName evidence="3">Myb/SANT-like domain-containing protein</fullName>
    </recommendedName>
</protein>
<dbReference type="PANTHER" id="PTHR46250:SF15">
    <property type="entry name" value="OS01G0523800 PROTEIN"/>
    <property type="match status" value="1"/>
</dbReference>
<name>S8E224_9LAMI</name>
<dbReference type="OrthoDB" id="913394at2759"/>
<organism evidence="1 2">
    <name type="scientific">Genlisea aurea</name>
    <dbReference type="NCBI Taxonomy" id="192259"/>
    <lineage>
        <taxon>Eukaryota</taxon>
        <taxon>Viridiplantae</taxon>
        <taxon>Streptophyta</taxon>
        <taxon>Embryophyta</taxon>
        <taxon>Tracheophyta</taxon>
        <taxon>Spermatophyta</taxon>
        <taxon>Magnoliopsida</taxon>
        <taxon>eudicotyledons</taxon>
        <taxon>Gunneridae</taxon>
        <taxon>Pentapetalae</taxon>
        <taxon>asterids</taxon>
        <taxon>lamiids</taxon>
        <taxon>Lamiales</taxon>
        <taxon>Lentibulariaceae</taxon>
        <taxon>Genlisea</taxon>
    </lineage>
</organism>
<dbReference type="AlphaFoldDB" id="S8E224"/>
<keyword evidence="2" id="KW-1185">Reference proteome</keyword>